<dbReference type="Gene3D" id="3.40.710.10">
    <property type="entry name" value="DD-peptidase/beta-lactamase superfamily"/>
    <property type="match status" value="1"/>
</dbReference>
<dbReference type="RefSeq" id="WP_136577971.1">
    <property type="nucleotide sequence ID" value="NZ_STFF01000004.1"/>
</dbReference>
<dbReference type="InterPro" id="IPR001466">
    <property type="entry name" value="Beta-lactam-related"/>
</dbReference>
<feature type="domain" description="Beta-lactamase-related" evidence="2">
    <location>
        <begin position="122"/>
        <end position="392"/>
    </location>
</feature>
<evidence type="ECO:0000313" key="3">
    <source>
        <dbReference type="EMBL" id="THU38015.1"/>
    </source>
</evidence>
<dbReference type="InterPro" id="IPR050789">
    <property type="entry name" value="Diverse_Enzym_Activities"/>
</dbReference>
<proteinExistence type="predicted"/>
<protein>
    <submittedName>
        <fullName evidence="3">Serine hydrolase</fullName>
    </submittedName>
</protein>
<dbReference type="OrthoDB" id="1185352at2"/>
<gene>
    <name evidence="3" type="ORF">FAM09_15120</name>
</gene>
<dbReference type="PANTHER" id="PTHR43283">
    <property type="entry name" value="BETA-LACTAMASE-RELATED"/>
    <property type="match status" value="1"/>
</dbReference>
<dbReference type="PANTHER" id="PTHR43283:SF11">
    <property type="entry name" value="BETA-LACTAMASE-RELATED DOMAIN-CONTAINING PROTEIN"/>
    <property type="match status" value="1"/>
</dbReference>
<dbReference type="Pfam" id="PF00144">
    <property type="entry name" value="Beta-lactamase"/>
    <property type="match status" value="1"/>
</dbReference>
<accession>A0A4S8HRV0</accession>
<dbReference type="EMBL" id="STFF01000004">
    <property type="protein sequence ID" value="THU38015.1"/>
    <property type="molecule type" value="Genomic_DNA"/>
</dbReference>
<evidence type="ECO:0000256" key="1">
    <source>
        <dbReference type="ARBA" id="ARBA00022801"/>
    </source>
</evidence>
<reference evidence="3 4" key="1">
    <citation type="submission" date="2019-04" db="EMBL/GenBank/DDBJ databases">
        <title>Niastella caeni sp. nov., isolated from activated sludge.</title>
        <authorList>
            <person name="Sheng M."/>
        </authorList>
    </citation>
    <scope>NUCLEOTIDE SEQUENCE [LARGE SCALE GENOMIC DNA]</scope>
    <source>
        <strain evidence="3 4">HX-2-15</strain>
    </source>
</reference>
<evidence type="ECO:0000313" key="4">
    <source>
        <dbReference type="Proteomes" id="UP000306918"/>
    </source>
</evidence>
<comment type="caution">
    <text evidence="3">The sequence shown here is derived from an EMBL/GenBank/DDBJ whole genome shotgun (WGS) entry which is preliminary data.</text>
</comment>
<dbReference type="Proteomes" id="UP000306918">
    <property type="component" value="Unassembled WGS sequence"/>
</dbReference>
<dbReference type="InterPro" id="IPR012338">
    <property type="entry name" value="Beta-lactam/transpept-like"/>
</dbReference>
<keyword evidence="4" id="KW-1185">Reference proteome</keyword>
<dbReference type="AlphaFoldDB" id="A0A4S8HRV0"/>
<dbReference type="GO" id="GO:0016787">
    <property type="term" value="F:hydrolase activity"/>
    <property type="evidence" value="ECO:0007669"/>
    <property type="project" value="UniProtKB-KW"/>
</dbReference>
<keyword evidence="1 3" id="KW-0378">Hydrolase</keyword>
<sequence>MKYFFYLRLLFTPILAITVSGLFAQQKKPVIYYPPPGNWEHRSASSVALDSVLLQEAVVYAQAHESKEPRDLKKAHYQSGFGREPFGYPVGPLKERGPATGLIIKNGYIVAEWGEPGRVDQTFSVAKSFLSSVAGLAYDAGLIAQVADKVYPYMAPILPYEPNRLADNRSDALEHKDVIDLFGTEHNRTIGWDHLLRQTSDWEGTLWGKPDWADRPQQNPSEWLTRKRNVPGTVYKYNDTRVNVLALALLNIWRQPLPVVLKERIMDPIGASRTWRWTGYENSWVIMDGQLVQSVSGGSHWGGGLFINAYDQARFGYLTLRNGKWKDKQLLSEAWLKMAKTPTSVQPTYGFMNYYLNTDKKFYPSAPATAFAHIGAGSNIIYVDAENDLIIVARWIEGNAMDGLIERVLKAKKNQ</sequence>
<name>A0A4S8HRV0_9BACT</name>
<dbReference type="SUPFAM" id="SSF56601">
    <property type="entry name" value="beta-lactamase/transpeptidase-like"/>
    <property type="match status" value="1"/>
</dbReference>
<evidence type="ECO:0000259" key="2">
    <source>
        <dbReference type="Pfam" id="PF00144"/>
    </source>
</evidence>
<organism evidence="3 4">
    <name type="scientific">Niastella caeni</name>
    <dbReference type="NCBI Taxonomy" id="2569763"/>
    <lineage>
        <taxon>Bacteria</taxon>
        <taxon>Pseudomonadati</taxon>
        <taxon>Bacteroidota</taxon>
        <taxon>Chitinophagia</taxon>
        <taxon>Chitinophagales</taxon>
        <taxon>Chitinophagaceae</taxon>
        <taxon>Niastella</taxon>
    </lineage>
</organism>